<keyword evidence="2" id="KW-0472">Membrane</keyword>
<reference evidence="4 5" key="1">
    <citation type="submission" date="2021-01" db="EMBL/GenBank/DDBJ databases">
        <title>Chryseolinea sp. Jin1 Genome sequencing and assembly.</title>
        <authorList>
            <person name="Kim I."/>
        </authorList>
    </citation>
    <scope>NUCLEOTIDE SEQUENCE [LARGE SCALE GENOMIC DNA]</scope>
    <source>
        <strain evidence="4 5">Jin1</strain>
    </source>
</reference>
<gene>
    <name evidence="4" type="ORF">JI741_07685</name>
</gene>
<evidence type="ECO:0000313" key="5">
    <source>
        <dbReference type="Proteomes" id="UP000613030"/>
    </source>
</evidence>
<comment type="subcellular location">
    <subcellularLocation>
        <location evidence="1">Membrane</location>
    </subcellularLocation>
</comment>
<sequence>MGKKNILFVFIIGVWLLAQPNVAQGQTLRVVLTGNSADVQDVEALFSVVDRYAAQTSGPAVWVFNGDAFSTPAEPAVIARWLEVAGQVLDKHPQLTLLVNQGEREWNNSARNGWETLQQLEHQTQKAKHPRLIFYFDSGCPGPWTFSLPPFVDIILLNAQWWNHPYEKPLPYMNACSVADEGVFLEKMNDLLDESKNKRVLLVSHFPVASLGNYGGHFPATAYLAPPLMGSALVSFHQNIGSSNDLVNERLDGVRKKLDNMMSDYAGLIMASGHEKNQSIVKHGNNVLVNSGALTDGAFVYRSPGAMLASSAPGFIELTYNAEGKVSSRFFKYTSQTLEPQTESVLTPPDVVAVQPLADALTTPPSSQTVIAGKEYDINKAGRLWLGAHYRRSWNAAIQVNALNLDTTFQGLTVIKKGGGRQTTSLKLSGGDGREYVFRSVNKDPVKALSYDVRGTVVSQVIKDQTSTQQPYGALAASYLLDRIDILHARPTLYILPESARLGEYRSQYANLLGMLEDSPTDKIRKEKIFGNADHIERSYKLFQKLYEDHDNRVDRFEFCRARVFDIWVGDWGKHEDNWKWAGYNRDGGILYRPIPRDRDHVFSRWDGVLPYLADRAWAKESGENFDYTIKGLRSLMHQARHMDRLLTNQLTRADWINAAKEIQSRITPEDIAQAVRQMPAEIYATDGAIIEAKLRARIKDLPRYAAAYYDMLAREVDVVGSNKSEYFRATRHADGTVTVMVCDVDKQKPDTTKVYYRRTFVPSETKEIRLYGLTNNDVFVVEGEATQSILIRIVGGDAGDSITDVSRVRGASKRTLIYQQNNNSTIATGHEAKRVTPKDENLYHYQRTAFAYNTYFPFGLITYNPFNGLAAHVRTVFTRHNFSKPDFSVRHVLSGSISSTGNFDVSYKNQLRYLVGKWDGIGEAGVSRPLNYNYFFGVGNDTKRRADVSSTYYRAQFNSVLVRAGLMRSFWKQSQVAFTAGFESAKGLTRRDSYLADAPEVYGTSQLNMVSAKGLVNLDFRDDRFLPQRGFRLGMSGELLHINQDGGHKASVSEVELEHYLSTYSSHPLTFGVKGGAGWTSGRLPFYKLFSLGQLNDLHGFPRNRYTGESKGYLDTELRWQILQTRNSFIPVKVGVRAFYDIGRVWASSDSDSANYWHQGYGGGFYVAPFMNQFAFNVSFGASREEPFLFMFGIGGFL</sequence>
<dbReference type="PANTHER" id="PTHR34597">
    <property type="entry name" value="SLR1661 PROTEIN"/>
    <property type="match status" value="1"/>
</dbReference>
<dbReference type="InterPro" id="IPR029052">
    <property type="entry name" value="Metallo-depent_PP-like"/>
</dbReference>
<proteinExistence type="predicted"/>
<comment type="caution">
    <text evidence="4">The sequence shown here is derived from an EMBL/GenBank/DDBJ whole genome shotgun (WGS) entry which is preliminary data.</text>
</comment>
<dbReference type="RefSeq" id="WP_202008458.1">
    <property type="nucleotide sequence ID" value="NZ_JAERRB010000002.1"/>
</dbReference>
<protein>
    <submittedName>
        <fullName evidence="4">BamA/TamA family outer membrane protein</fullName>
    </submittedName>
</protein>
<evidence type="ECO:0000256" key="1">
    <source>
        <dbReference type="ARBA" id="ARBA00004370"/>
    </source>
</evidence>
<accession>A0ABS1KS29</accession>
<name>A0ABS1KS29_9BACT</name>
<dbReference type="InterPro" id="IPR051544">
    <property type="entry name" value="TPS_OM_transporter"/>
</dbReference>
<evidence type="ECO:0000259" key="3">
    <source>
        <dbReference type="Pfam" id="PF01103"/>
    </source>
</evidence>
<dbReference type="Proteomes" id="UP000613030">
    <property type="component" value="Unassembled WGS sequence"/>
</dbReference>
<evidence type="ECO:0000313" key="4">
    <source>
        <dbReference type="EMBL" id="MBL0741096.1"/>
    </source>
</evidence>
<dbReference type="Gene3D" id="2.40.160.50">
    <property type="entry name" value="membrane protein fhac: a member of the omp85/tpsb transporter family"/>
    <property type="match status" value="1"/>
</dbReference>
<organism evidence="4 5">
    <name type="scientific">Chryseolinea lacunae</name>
    <dbReference type="NCBI Taxonomy" id="2801331"/>
    <lineage>
        <taxon>Bacteria</taxon>
        <taxon>Pseudomonadati</taxon>
        <taxon>Bacteroidota</taxon>
        <taxon>Cytophagia</taxon>
        <taxon>Cytophagales</taxon>
        <taxon>Fulvivirgaceae</taxon>
        <taxon>Chryseolinea</taxon>
    </lineage>
</organism>
<dbReference type="Gene3D" id="3.60.21.10">
    <property type="match status" value="1"/>
</dbReference>
<dbReference type="Pfam" id="PF01103">
    <property type="entry name" value="Omp85"/>
    <property type="match status" value="1"/>
</dbReference>
<evidence type="ECO:0000256" key="2">
    <source>
        <dbReference type="ARBA" id="ARBA00023136"/>
    </source>
</evidence>
<dbReference type="SUPFAM" id="SSF56300">
    <property type="entry name" value="Metallo-dependent phosphatases"/>
    <property type="match status" value="1"/>
</dbReference>
<feature type="domain" description="Bacterial surface antigen (D15)" evidence="3">
    <location>
        <begin position="932"/>
        <end position="1196"/>
    </location>
</feature>
<dbReference type="InterPro" id="IPR000184">
    <property type="entry name" value="Bac_surfAg_D15"/>
</dbReference>
<keyword evidence="5" id="KW-1185">Reference proteome</keyword>
<dbReference type="EMBL" id="JAERRB010000002">
    <property type="protein sequence ID" value="MBL0741096.1"/>
    <property type="molecule type" value="Genomic_DNA"/>
</dbReference>
<dbReference type="PANTHER" id="PTHR34597:SF3">
    <property type="entry name" value="OUTER MEMBRANE TRANSPORTER CDIB"/>
    <property type="match status" value="1"/>
</dbReference>